<dbReference type="EMBL" id="BJHY01000001">
    <property type="protein sequence ID" value="GDY71047.1"/>
    <property type="molecule type" value="Genomic_DNA"/>
</dbReference>
<sequence>MFHDYVRIGLTTLLASFGVAAGKVISALHRRQSVASNTLGDLGTGMIVLHAAGP</sequence>
<dbReference type="Proteomes" id="UP000299211">
    <property type="component" value="Unassembled WGS sequence"/>
</dbReference>
<dbReference type="Proteomes" id="UP000302139">
    <property type="component" value="Unassembled WGS sequence"/>
</dbReference>
<dbReference type="AlphaFoldDB" id="A0A4D4MAV8"/>
<gene>
    <name evidence="1" type="ORF">SAV14893_079700</name>
    <name evidence="2" type="ORF">SAV31267_005320</name>
</gene>
<reference evidence="2 3" key="1">
    <citation type="submission" date="2019-04" db="EMBL/GenBank/DDBJ databases">
        <title>Draft genome sequences of Streptomyces avermitilis ATCC 31267.</title>
        <authorList>
            <person name="Komaki H."/>
            <person name="Tamura T."/>
            <person name="Hosoyama A."/>
        </authorList>
    </citation>
    <scope>NUCLEOTIDE SEQUENCE [LARGE SCALE GENOMIC DNA]</scope>
    <source>
        <strain evidence="2 3">ATCC 31267</strain>
    </source>
</reference>
<comment type="caution">
    <text evidence="1">The sequence shown here is derived from an EMBL/GenBank/DDBJ whole genome shotgun (WGS) entry which is preliminary data.</text>
</comment>
<organism evidence="1 4">
    <name type="scientific">Streptomyces avermitilis</name>
    <dbReference type="NCBI Taxonomy" id="33903"/>
    <lineage>
        <taxon>Bacteria</taxon>
        <taxon>Bacillati</taxon>
        <taxon>Actinomycetota</taxon>
        <taxon>Actinomycetes</taxon>
        <taxon>Kitasatosporales</taxon>
        <taxon>Streptomycetaceae</taxon>
        <taxon>Streptomyces</taxon>
    </lineage>
</organism>
<accession>A0A4D4MAV8</accession>
<evidence type="ECO:0000313" key="4">
    <source>
        <dbReference type="Proteomes" id="UP000302139"/>
    </source>
</evidence>
<dbReference type="RefSeq" id="WP_159029018.1">
    <property type="nucleotide sequence ID" value="NZ_BAABTN010000024.1"/>
</dbReference>
<dbReference type="EMBL" id="BJHX01000001">
    <property type="protein sequence ID" value="GDY68577.1"/>
    <property type="molecule type" value="Genomic_DNA"/>
</dbReference>
<evidence type="ECO:0000313" key="1">
    <source>
        <dbReference type="EMBL" id="GDY68577.1"/>
    </source>
</evidence>
<proteinExistence type="predicted"/>
<name>A0A4D4MAV8_STRAX</name>
<evidence type="ECO:0000313" key="3">
    <source>
        <dbReference type="Proteomes" id="UP000299211"/>
    </source>
</evidence>
<evidence type="ECO:0000313" key="2">
    <source>
        <dbReference type="EMBL" id="GDY71047.1"/>
    </source>
</evidence>
<protein>
    <submittedName>
        <fullName evidence="1">Uncharacterized protein</fullName>
    </submittedName>
</protein>
<reference evidence="1 4" key="2">
    <citation type="submission" date="2019-04" db="EMBL/GenBank/DDBJ databases">
        <title>Draft genome sequences of Streptomyces avermitilis NBRC 14893.</title>
        <authorList>
            <person name="Komaki H."/>
            <person name="Tamura T."/>
            <person name="Hosoyama A."/>
        </authorList>
    </citation>
    <scope>NUCLEOTIDE SEQUENCE [LARGE SCALE GENOMIC DNA]</scope>
    <source>
        <strain evidence="1 4">NBRC 14893</strain>
    </source>
</reference>